<dbReference type="InterPro" id="IPR009799">
    <property type="entry name" value="EthD_dom"/>
</dbReference>
<dbReference type="AlphaFoldDB" id="A0A139HL70"/>
<sequence>MVYQFMVFAPRKAGITHEYFKQRYERHMQMIEGLCKGAEPLSHTRFYPIHDSNTDKPVLLAGEPGENDYSTIVLMEFQDEAAFQRFYQSLLTEEANDKILADEAGFWERKGMKAFAVESCKTWGS</sequence>
<name>A0A139HL70_9PEZI</name>
<dbReference type="GO" id="GO:0016491">
    <property type="term" value="F:oxidoreductase activity"/>
    <property type="evidence" value="ECO:0007669"/>
    <property type="project" value="InterPro"/>
</dbReference>
<dbReference type="Proteomes" id="UP000070133">
    <property type="component" value="Unassembled WGS sequence"/>
</dbReference>
<evidence type="ECO:0000256" key="1">
    <source>
        <dbReference type="ARBA" id="ARBA00005986"/>
    </source>
</evidence>
<reference evidence="3 4" key="1">
    <citation type="submission" date="2015-07" db="EMBL/GenBank/DDBJ databases">
        <title>Comparative genomics of the Sigatoka disease complex on banana suggests a link between parallel evolutionary changes in Pseudocercospora fijiensis and Pseudocercospora eumusae and increased virulence on the banana host.</title>
        <authorList>
            <person name="Chang T.-C."/>
            <person name="Salvucci A."/>
            <person name="Crous P.W."/>
            <person name="Stergiopoulos I."/>
        </authorList>
    </citation>
    <scope>NUCLEOTIDE SEQUENCE [LARGE SCALE GENOMIC DNA]</scope>
    <source>
        <strain evidence="3 4">CBS 114824</strain>
    </source>
</reference>
<comment type="similarity">
    <text evidence="1">Belongs to the tpcK family.</text>
</comment>
<protein>
    <recommendedName>
        <fullName evidence="2">EthD domain-containing protein</fullName>
    </recommendedName>
</protein>
<organism evidence="3 4">
    <name type="scientific">Pseudocercospora eumusae</name>
    <dbReference type="NCBI Taxonomy" id="321146"/>
    <lineage>
        <taxon>Eukaryota</taxon>
        <taxon>Fungi</taxon>
        <taxon>Dikarya</taxon>
        <taxon>Ascomycota</taxon>
        <taxon>Pezizomycotina</taxon>
        <taxon>Dothideomycetes</taxon>
        <taxon>Dothideomycetidae</taxon>
        <taxon>Mycosphaerellales</taxon>
        <taxon>Mycosphaerellaceae</taxon>
        <taxon>Pseudocercospora</taxon>
    </lineage>
</organism>
<dbReference type="Pfam" id="PF07110">
    <property type="entry name" value="EthD"/>
    <property type="match status" value="1"/>
</dbReference>
<evidence type="ECO:0000313" key="3">
    <source>
        <dbReference type="EMBL" id="KXT03119.1"/>
    </source>
</evidence>
<gene>
    <name evidence="3" type="ORF">AC578_7683</name>
</gene>
<dbReference type="SUPFAM" id="SSF54909">
    <property type="entry name" value="Dimeric alpha+beta barrel"/>
    <property type="match status" value="1"/>
</dbReference>
<keyword evidence="4" id="KW-1185">Reference proteome</keyword>
<dbReference type="InterPro" id="IPR011008">
    <property type="entry name" value="Dimeric_a/b-barrel"/>
</dbReference>
<comment type="caution">
    <text evidence="3">The sequence shown here is derived from an EMBL/GenBank/DDBJ whole genome shotgun (WGS) entry which is preliminary data.</text>
</comment>
<proteinExistence type="inferred from homology"/>
<evidence type="ECO:0000259" key="2">
    <source>
        <dbReference type="Pfam" id="PF07110"/>
    </source>
</evidence>
<dbReference type="Gene3D" id="3.30.70.100">
    <property type="match status" value="1"/>
</dbReference>
<dbReference type="OrthoDB" id="2519291at2759"/>
<feature type="domain" description="EthD" evidence="2">
    <location>
        <begin position="12"/>
        <end position="108"/>
    </location>
</feature>
<accession>A0A139HL70</accession>
<evidence type="ECO:0000313" key="4">
    <source>
        <dbReference type="Proteomes" id="UP000070133"/>
    </source>
</evidence>
<dbReference type="EMBL" id="LFZN01000033">
    <property type="protein sequence ID" value="KXT03119.1"/>
    <property type="molecule type" value="Genomic_DNA"/>
</dbReference>